<dbReference type="Proteomes" id="UP001159363">
    <property type="component" value="Chromosome 8"/>
</dbReference>
<name>A0ABQ9GS29_9NEOP</name>
<gene>
    <name evidence="2" type="ORF">PR048_022730</name>
</gene>
<dbReference type="EMBL" id="JARBHB010000009">
    <property type="protein sequence ID" value="KAJ8874841.1"/>
    <property type="molecule type" value="Genomic_DNA"/>
</dbReference>
<feature type="compositionally biased region" description="Basic and acidic residues" evidence="1">
    <location>
        <begin position="463"/>
        <end position="491"/>
    </location>
</feature>
<sequence length="868" mass="98056">MWDLYLIQYVAESRGELFRDIDVRRLPACPYKRVSKLESGYCWARFSTEGARLVLFRQFGEDTRAALRIIDEVTWLARRREHAKAGKYLSCWTYRRCRVCSLHTDSKQPPTPSSPPLAVLPRVTTLLPVNTRRNHEVPAVYQASTLCHGKHVLQGRINPYSQSGAWFFKTYHMTSIEGPNRIVTCIALHEKNRTCYISSFRARCALHTNLCAKFSCKVGISLTIATHLAWCDPGLRKNLGGDGKQEKPSSGICVSGAGETDEVKIEQWRNARVRETGVAWGDPSAKGNIRHVSHMREFREGEREGEGEGEKGREGERWREKEKVGESERARGEEREGERERDKCKLLVFIQELKCFALHSEATECKGGRNGISPRKPADQRHRQGMIPTCEDPGATPPEIEPVRKGCQVRPGAEAGGSAASVTRPLCYFNSQGGMRTRWGPCVYKLRKMVYRGHLARGPPEALPDRCQKEDHRSDNDAANHLSRLTDDDSDWIHPSRKAKEFIVVQVYQQGWKTNKTLKEVLKLLAELQSQDEYCRTVEEKIAENRRKSAQVVLLSFTGAERRNQRHQPAPTQVSSLSGTIHPWLGVPAQQARPLRAGTTTSVSQTGTRLDSQPVDFSSLIRLSKCQTPRWPWFEVGPPKSSSTGSSFLSDGLKLIPPLSFLSMAPSRQTIIPLEWAVGFPEKTQSKKGGGGENRDAWVSIFHASSVGTVIRNKDPRGRNPDRKHIHTTFKNRLNSGASTRPFPRVKRTLTSTTTDVHYNIYYSSRCLVQLQTSITITTAPDAYYSSRCPLQLQKFITITTAPGIHYNARCLLLHLEHHQFIIYKASHQRDCMSCRLEQMLEARIIPDVVMHDSRVDEVDSEANTVIL</sequence>
<proteinExistence type="predicted"/>
<organism evidence="2 3">
    <name type="scientific">Dryococelus australis</name>
    <dbReference type="NCBI Taxonomy" id="614101"/>
    <lineage>
        <taxon>Eukaryota</taxon>
        <taxon>Metazoa</taxon>
        <taxon>Ecdysozoa</taxon>
        <taxon>Arthropoda</taxon>
        <taxon>Hexapoda</taxon>
        <taxon>Insecta</taxon>
        <taxon>Pterygota</taxon>
        <taxon>Neoptera</taxon>
        <taxon>Polyneoptera</taxon>
        <taxon>Phasmatodea</taxon>
        <taxon>Verophasmatodea</taxon>
        <taxon>Anareolatae</taxon>
        <taxon>Phasmatidae</taxon>
        <taxon>Eurycanthinae</taxon>
        <taxon>Dryococelus</taxon>
    </lineage>
</organism>
<feature type="region of interest" description="Disordered" evidence="1">
    <location>
        <begin position="458"/>
        <end position="491"/>
    </location>
</feature>
<evidence type="ECO:0000313" key="3">
    <source>
        <dbReference type="Proteomes" id="UP001159363"/>
    </source>
</evidence>
<evidence type="ECO:0000256" key="1">
    <source>
        <dbReference type="SAM" id="MobiDB-lite"/>
    </source>
</evidence>
<accession>A0ABQ9GS29</accession>
<comment type="caution">
    <text evidence="2">The sequence shown here is derived from an EMBL/GenBank/DDBJ whole genome shotgun (WGS) entry which is preliminary data.</text>
</comment>
<feature type="region of interest" description="Disordered" evidence="1">
    <location>
        <begin position="368"/>
        <end position="397"/>
    </location>
</feature>
<keyword evidence="3" id="KW-1185">Reference proteome</keyword>
<feature type="region of interest" description="Disordered" evidence="1">
    <location>
        <begin position="279"/>
        <end position="337"/>
    </location>
</feature>
<protein>
    <submittedName>
        <fullName evidence="2">Uncharacterized protein</fullName>
    </submittedName>
</protein>
<reference evidence="2 3" key="1">
    <citation type="submission" date="2023-02" db="EMBL/GenBank/DDBJ databases">
        <title>LHISI_Scaffold_Assembly.</title>
        <authorList>
            <person name="Stuart O.P."/>
            <person name="Cleave R."/>
            <person name="Magrath M.J.L."/>
            <person name="Mikheyev A.S."/>
        </authorList>
    </citation>
    <scope>NUCLEOTIDE SEQUENCE [LARGE SCALE GENOMIC DNA]</scope>
    <source>
        <strain evidence="2">Daus_M_001</strain>
        <tissue evidence="2">Leg muscle</tissue>
    </source>
</reference>
<evidence type="ECO:0000313" key="2">
    <source>
        <dbReference type="EMBL" id="KAJ8874841.1"/>
    </source>
</evidence>
<feature type="compositionally biased region" description="Basic and acidic residues" evidence="1">
    <location>
        <begin position="294"/>
        <end position="337"/>
    </location>
</feature>